<keyword evidence="2" id="KW-0808">Transferase</keyword>
<keyword evidence="9" id="KW-1185">Reference proteome</keyword>
<dbReference type="Gene3D" id="3.30.200.20">
    <property type="entry name" value="Phosphorylase Kinase, domain 1"/>
    <property type="match status" value="1"/>
</dbReference>
<evidence type="ECO:0000256" key="4">
    <source>
        <dbReference type="ARBA" id="ARBA00022777"/>
    </source>
</evidence>
<name>X6NK79_RETFI</name>
<dbReference type="Pfam" id="PF00169">
    <property type="entry name" value="PH"/>
    <property type="match status" value="1"/>
</dbReference>
<accession>X6NK79</accession>
<evidence type="ECO:0000313" key="9">
    <source>
        <dbReference type="Proteomes" id="UP000023152"/>
    </source>
</evidence>
<dbReference type="PROSITE" id="PS50003">
    <property type="entry name" value="PH_DOMAIN"/>
    <property type="match status" value="1"/>
</dbReference>
<reference evidence="8 9" key="1">
    <citation type="journal article" date="2013" name="Curr. Biol.">
        <title>The Genome of the Foraminiferan Reticulomyxa filosa.</title>
        <authorList>
            <person name="Glockner G."/>
            <person name="Hulsmann N."/>
            <person name="Schleicher M."/>
            <person name="Noegel A.A."/>
            <person name="Eichinger L."/>
            <person name="Gallinger C."/>
            <person name="Pawlowski J."/>
            <person name="Sierra R."/>
            <person name="Euteneuer U."/>
            <person name="Pillet L."/>
            <person name="Moustafa A."/>
            <person name="Platzer M."/>
            <person name="Groth M."/>
            <person name="Szafranski K."/>
            <person name="Schliwa M."/>
        </authorList>
    </citation>
    <scope>NUCLEOTIDE SEQUENCE [LARGE SCALE GENOMIC DNA]</scope>
</reference>
<dbReference type="Proteomes" id="UP000023152">
    <property type="component" value="Unassembled WGS sequence"/>
</dbReference>
<dbReference type="SUPFAM" id="SSF50729">
    <property type="entry name" value="PH domain-like"/>
    <property type="match status" value="1"/>
</dbReference>
<keyword evidence="4" id="KW-0418">Kinase</keyword>
<evidence type="ECO:0008006" key="10">
    <source>
        <dbReference type="Google" id="ProtNLM"/>
    </source>
</evidence>
<dbReference type="SMART" id="SM00233">
    <property type="entry name" value="PH"/>
    <property type="match status" value="1"/>
</dbReference>
<dbReference type="InterPro" id="IPR011993">
    <property type="entry name" value="PH-like_dom_sf"/>
</dbReference>
<keyword evidence="3" id="KW-0547">Nucleotide-binding</keyword>
<dbReference type="PANTHER" id="PTHR24346:SF82">
    <property type="entry name" value="KP78A-RELATED"/>
    <property type="match status" value="1"/>
</dbReference>
<dbReference type="OrthoDB" id="10004143at2759"/>
<dbReference type="InterPro" id="IPR000719">
    <property type="entry name" value="Prot_kinase_dom"/>
</dbReference>
<dbReference type="InterPro" id="IPR011009">
    <property type="entry name" value="Kinase-like_dom_sf"/>
</dbReference>
<dbReference type="SUPFAM" id="SSF56112">
    <property type="entry name" value="Protein kinase-like (PK-like)"/>
    <property type="match status" value="1"/>
</dbReference>
<protein>
    <recommendedName>
        <fullName evidence="10">Protein kinase domain-containing protein</fullName>
    </recommendedName>
</protein>
<dbReference type="GO" id="GO:0004674">
    <property type="term" value="F:protein serine/threonine kinase activity"/>
    <property type="evidence" value="ECO:0007669"/>
    <property type="project" value="UniProtKB-KW"/>
</dbReference>
<evidence type="ECO:0000259" key="6">
    <source>
        <dbReference type="PROSITE" id="PS50003"/>
    </source>
</evidence>
<evidence type="ECO:0000259" key="7">
    <source>
        <dbReference type="PROSITE" id="PS50011"/>
    </source>
</evidence>
<dbReference type="GO" id="GO:0005737">
    <property type="term" value="C:cytoplasm"/>
    <property type="evidence" value="ECO:0007669"/>
    <property type="project" value="TreeGrafter"/>
</dbReference>
<keyword evidence="5" id="KW-0067">ATP-binding</keyword>
<evidence type="ECO:0000256" key="3">
    <source>
        <dbReference type="ARBA" id="ARBA00022741"/>
    </source>
</evidence>
<gene>
    <name evidence="8" type="ORF">RFI_10998</name>
</gene>
<evidence type="ECO:0000256" key="2">
    <source>
        <dbReference type="ARBA" id="ARBA00022679"/>
    </source>
</evidence>
<dbReference type="Gene3D" id="2.30.29.30">
    <property type="entry name" value="Pleckstrin-homology domain (PH domain)/Phosphotyrosine-binding domain (PTB)"/>
    <property type="match status" value="1"/>
</dbReference>
<comment type="caution">
    <text evidence="8">The sequence shown here is derived from an EMBL/GenBank/DDBJ whole genome shotgun (WGS) entry which is preliminary data.</text>
</comment>
<dbReference type="PROSITE" id="PS50011">
    <property type="entry name" value="PROTEIN_KINASE_DOM"/>
    <property type="match status" value="1"/>
</dbReference>
<evidence type="ECO:0000256" key="1">
    <source>
        <dbReference type="ARBA" id="ARBA00022527"/>
    </source>
</evidence>
<proteinExistence type="predicted"/>
<dbReference type="EMBL" id="ASPP01008054">
    <property type="protein sequence ID" value="ETO26139.1"/>
    <property type="molecule type" value="Genomic_DNA"/>
</dbReference>
<feature type="domain" description="Protein kinase" evidence="7">
    <location>
        <begin position="187"/>
        <end position="273"/>
    </location>
</feature>
<keyword evidence="1" id="KW-0723">Serine/threonine-protein kinase</keyword>
<dbReference type="InterPro" id="IPR001849">
    <property type="entry name" value="PH_domain"/>
</dbReference>
<dbReference type="AlphaFoldDB" id="X6NK79"/>
<feature type="domain" description="PH" evidence="6">
    <location>
        <begin position="63"/>
        <end position="156"/>
    </location>
</feature>
<dbReference type="Pfam" id="PF00069">
    <property type="entry name" value="Pkinase"/>
    <property type="match status" value="1"/>
</dbReference>
<dbReference type="GO" id="GO:0035556">
    <property type="term" value="P:intracellular signal transduction"/>
    <property type="evidence" value="ECO:0007669"/>
    <property type="project" value="TreeGrafter"/>
</dbReference>
<evidence type="ECO:0000256" key="5">
    <source>
        <dbReference type="ARBA" id="ARBA00022840"/>
    </source>
</evidence>
<sequence length="273" mass="32206">MQERNVSFRKKWFNFASPKGLSFPDEISLCTRNILKEKSESEKNTCDELRKKEADDRIIKKKKHVINAYINVRSDTDLVWKRRFFVLKDNHLLCGETELSKKLEMVYLLEGSNVSKTIQSTDMTFQLFIKKKKLFLRAPSPQQCIQWTEAIEKASNLSIKDLYKFFLHTKTTTNIFPCPLGSIICMFLRTLGVSETQNNKVVEARHRVSNQRCAIKIVDKRLCDKKSLRTEIQILKKLENPYIVQLYNLFENRKYLYVVMELLSKTYAYTYIT</sequence>
<dbReference type="GO" id="GO:0005524">
    <property type="term" value="F:ATP binding"/>
    <property type="evidence" value="ECO:0007669"/>
    <property type="project" value="UniProtKB-KW"/>
</dbReference>
<organism evidence="8 9">
    <name type="scientific">Reticulomyxa filosa</name>
    <dbReference type="NCBI Taxonomy" id="46433"/>
    <lineage>
        <taxon>Eukaryota</taxon>
        <taxon>Sar</taxon>
        <taxon>Rhizaria</taxon>
        <taxon>Retaria</taxon>
        <taxon>Foraminifera</taxon>
        <taxon>Monothalamids</taxon>
        <taxon>Reticulomyxidae</taxon>
        <taxon>Reticulomyxa</taxon>
    </lineage>
</organism>
<dbReference type="PANTHER" id="PTHR24346">
    <property type="entry name" value="MAP/MICROTUBULE AFFINITY-REGULATING KINASE"/>
    <property type="match status" value="1"/>
</dbReference>
<evidence type="ECO:0000313" key="8">
    <source>
        <dbReference type="EMBL" id="ETO26139.1"/>
    </source>
</evidence>